<comment type="subunit">
    <text evidence="5">Binds ribosomal protein uS19.</text>
</comment>
<dbReference type="InterPro" id="IPR011033">
    <property type="entry name" value="PRC_barrel-like_sf"/>
</dbReference>
<dbReference type="InterPro" id="IPR011961">
    <property type="entry name" value="RimM"/>
</dbReference>
<dbReference type="GO" id="GO:0043022">
    <property type="term" value="F:ribosome binding"/>
    <property type="evidence" value="ECO:0007669"/>
    <property type="project" value="InterPro"/>
</dbReference>
<keyword evidence="4 5" id="KW-0143">Chaperone</keyword>
<feature type="domain" description="RimM N-terminal" evidence="6">
    <location>
        <begin position="8"/>
        <end position="88"/>
    </location>
</feature>
<dbReference type="PANTHER" id="PTHR33692">
    <property type="entry name" value="RIBOSOME MATURATION FACTOR RIMM"/>
    <property type="match status" value="1"/>
</dbReference>
<dbReference type="GO" id="GO:0006364">
    <property type="term" value="P:rRNA processing"/>
    <property type="evidence" value="ECO:0007669"/>
    <property type="project" value="UniProtKB-UniRule"/>
</dbReference>
<dbReference type="AlphaFoldDB" id="A0A4Q0MHS2"/>
<evidence type="ECO:0000256" key="4">
    <source>
        <dbReference type="ARBA" id="ARBA00023186"/>
    </source>
</evidence>
<gene>
    <name evidence="5 8" type="primary">rimM</name>
    <name evidence="8" type="ORF">EK403_11655</name>
</gene>
<proteinExistence type="inferred from homology"/>
<keyword evidence="9" id="KW-1185">Reference proteome</keyword>
<evidence type="ECO:0000256" key="1">
    <source>
        <dbReference type="ARBA" id="ARBA00022490"/>
    </source>
</evidence>
<dbReference type="GO" id="GO:0042274">
    <property type="term" value="P:ribosomal small subunit biogenesis"/>
    <property type="evidence" value="ECO:0007669"/>
    <property type="project" value="UniProtKB-UniRule"/>
</dbReference>
<dbReference type="SUPFAM" id="SSF50346">
    <property type="entry name" value="PRC-barrel domain"/>
    <property type="match status" value="1"/>
</dbReference>
<protein>
    <recommendedName>
        <fullName evidence="5">Ribosome maturation factor RimM</fullName>
    </recommendedName>
</protein>
<dbReference type="OrthoDB" id="9788191at2"/>
<dbReference type="Pfam" id="PF01782">
    <property type="entry name" value="RimM"/>
    <property type="match status" value="1"/>
</dbReference>
<dbReference type="Gene3D" id="2.30.30.240">
    <property type="entry name" value="PRC-barrel domain"/>
    <property type="match status" value="1"/>
</dbReference>
<keyword evidence="1 5" id="KW-0963">Cytoplasm</keyword>
<comment type="subcellular location">
    <subcellularLocation>
        <location evidence="5">Cytoplasm</location>
    </subcellularLocation>
</comment>
<evidence type="ECO:0000259" key="7">
    <source>
        <dbReference type="Pfam" id="PF24986"/>
    </source>
</evidence>
<evidence type="ECO:0000256" key="5">
    <source>
        <dbReference type="HAMAP-Rule" id="MF_00014"/>
    </source>
</evidence>
<dbReference type="InterPro" id="IPR056792">
    <property type="entry name" value="PRC_RimM"/>
</dbReference>
<dbReference type="GO" id="GO:0005737">
    <property type="term" value="C:cytoplasm"/>
    <property type="evidence" value="ECO:0007669"/>
    <property type="project" value="UniProtKB-SubCell"/>
</dbReference>
<evidence type="ECO:0000313" key="9">
    <source>
        <dbReference type="Proteomes" id="UP000289708"/>
    </source>
</evidence>
<evidence type="ECO:0000256" key="3">
    <source>
        <dbReference type="ARBA" id="ARBA00022552"/>
    </source>
</evidence>
<comment type="domain">
    <text evidence="5">The PRC barrel domain binds ribosomal protein uS19.</text>
</comment>
<organism evidence="8 9">
    <name type="scientific">Hansschlegelia zhihuaiae</name>
    <dbReference type="NCBI Taxonomy" id="405005"/>
    <lineage>
        <taxon>Bacteria</taxon>
        <taxon>Pseudomonadati</taxon>
        <taxon>Pseudomonadota</taxon>
        <taxon>Alphaproteobacteria</taxon>
        <taxon>Hyphomicrobiales</taxon>
        <taxon>Methylopilaceae</taxon>
        <taxon>Hansschlegelia</taxon>
    </lineage>
</organism>
<dbReference type="GO" id="GO:0005840">
    <property type="term" value="C:ribosome"/>
    <property type="evidence" value="ECO:0007669"/>
    <property type="project" value="InterPro"/>
</dbReference>
<dbReference type="EMBL" id="RYFI01000010">
    <property type="protein sequence ID" value="RXF73137.1"/>
    <property type="molecule type" value="Genomic_DNA"/>
</dbReference>
<reference evidence="8 9" key="1">
    <citation type="submission" date="2018-12" db="EMBL/GenBank/DDBJ databases">
        <title>bacterium Hansschlegelia zhihuaiae S113.</title>
        <authorList>
            <person name="He J."/>
        </authorList>
    </citation>
    <scope>NUCLEOTIDE SEQUENCE [LARGE SCALE GENOMIC DNA]</scope>
    <source>
        <strain evidence="8 9">S 113</strain>
    </source>
</reference>
<evidence type="ECO:0000256" key="2">
    <source>
        <dbReference type="ARBA" id="ARBA00022517"/>
    </source>
</evidence>
<sequence>MTAPRLIQIGVIGAAHGVRGETRVKSFTEDPTSLGAYGPLSDAEGGRSFRIASLRPLKDDMLVVRFEGVATREAAEALNGVGLFARRDALPPTEAEDDFYHADLIGLSVETLSGEAVGKIVSVQNFGADDLLEIRLTGRARSVLLPFTRAAVPVVDVAGGRVVVDPPEGALDEAAEESRGTSR</sequence>
<comment type="function">
    <text evidence="5">An accessory protein needed during the final step in the assembly of 30S ribosomal subunit, possibly for assembly of the head region. Essential for efficient processing of 16S rRNA. May be needed both before and after RbfA during the maturation of 16S rRNA. It has affinity for free ribosomal 30S subunits but not for 70S ribosomes.</text>
</comment>
<keyword evidence="3 5" id="KW-0698">rRNA processing</keyword>
<dbReference type="InterPro" id="IPR009000">
    <property type="entry name" value="Transl_B-barrel_sf"/>
</dbReference>
<keyword evidence="2 5" id="KW-0690">Ribosome biogenesis</keyword>
<comment type="caution">
    <text evidence="8">The sequence shown here is derived from an EMBL/GenBank/DDBJ whole genome shotgun (WGS) entry which is preliminary data.</text>
</comment>
<dbReference type="Proteomes" id="UP000289708">
    <property type="component" value="Unassembled WGS sequence"/>
</dbReference>
<dbReference type="Gene3D" id="2.40.30.60">
    <property type="entry name" value="RimM"/>
    <property type="match status" value="1"/>
</dbReference>
<dbReference type="SUPFAM" id="SSF50447">
    <property type="entry name" value="Translation proteins"/>
    <property type="match status" value="1"/>
</dbReference>
<dbReference type="InterPro" id="IPR036976">
    <property type="entry name" value="RimM_N_sf"/>
</dbReference>
<comment type="similarity">
    <text evidence="5">Belongs to the RimM family.</text>
</comment>
<evidence type="ECO:0000259" key="6">
    <source>
        <dbReference type="Pfam" id="PF01782"/>
    </source>
</evidence>
<feature type="domain" description="Ribosome maturation factor RimM PRC barrel" evidence="7">
    <location>
        <begin position="102"/>
        <end position="169"/>
    </location>
</feature>
<dbReference type="Pfam" id="PF24986">
    <property type="entry name" value="PRC_RimM"/>
    <property type="match status" value="1"/>
</dbReference>
<evidence type="ECO:0000313" key="8">
    <source>
        <dbReference type="EMBL" id="RXF73137.1"/>
    </source>
</evidence>
<dbReference type="HAMAP" id="MF_00014">
    <property type="entry name" value="Ribosome_mat_RimM"/>
    <property type="match status" value="1"/>
</dbReference>
<accession>A0A4Q0MHS2</accession>
<dbReference type="PANTHER" id="PTHR33692:SF1">
    <property type="entry name" value="RIBOSOME MATURATION FACTOR RIMM"/>
    <property type="match status" value="1"/>
</dbReference>
<name>A0A4Q0MHS2_9HYPH</name>
<dbReference type="RefSeq" id="WP_128777668.1">
    <property type="nucleotide sequence ID" value="NZ_RYFI01000010.1"/>
</dbReference>
<dbReference type="InterPro" id="IPR002676">
    <property type="entry name" value="RimM_N"/>
</dbReference>
<dbReference type="NCBIfam" id="TIGR02273">
    <property type="entry name" value="16S_RimM"/>
    <property type="match status" value="1"/>
</dbReference>